<keyword evidence="9" id="KW-0249">Electron transport</keyword>
<comment type="function">
    <text evidence="9">Core subunit of the mitochondrial membrane respiratory chain NADH dehydrogenase (Complex I) which catalyzes electron transfer from NADH through the respiratory chain, using ubiquinone as an electron acceptor. Essential for the catalytic activity of complex I.</text>
</comment>
<evidence type="ECO:0000256" key="1">
    <source>
        <dbReference type="ARBA" id="ARBA00004370"/>
    </source>
</evidence>
<keyword evidence="4 9" id="KW-0813">Transport</keyword>
<dbReference type="Pfam" id="PF00507">
    <property type="entry name" value="Oxidored_q4"/>
    <property type="match status" value="1"/>
</dbReference>
<keyword evidence="6 9" id="KW-1133">Transmembrane helix</keyword>
<dbReference type="GO" id="GO:0008137">
    <property type="term" value="F:NADH dehydrogenase (ubiquinone) activity"/>
    <property type="evidence" value="ECO:0007669"/>
    <property type="project" value="UniProtKB-UniRule"/>
</dbReference>
<comment type="similarity">
    <text evidence="2 9">Belongs to the complex I subunit 3 family.</text>
</comment>
<gene>
    <name evidence="10" type="primary">ND3</name>
</gene>
<dbReference type="Gene3D" id="1.20.58.1610">
    <property type="entry name" value="NADH:ubiquinone/plastoquinone oxidoreductase, chain 3"/>
    <property type="match status" value="1"/>
</dbReference>
<feature type="transmembrane region" description="Helical" evidence="9">
    <location>
        <begin position="88"/>
        <end position="105"/>
    </location>
</feature>
<dbReference type="GO" id="GO:0030964">
    <property type="term" value="C:NADH dehydrogenase complex"/>
    <property type="evidence" value="ECO:0007669"/>
    <property type="project" value="TreeGrafter"/>
</dbReference>
<feature type="transmembrane region" description="Helical" evidence="9">
    <location>
        <begin position="60"/>
        <end position="82"/>
    </location>
</feature>
<evidence type="ECO:0000256" key="8">
    <source>
        <dbReference type="ARBA" id="ARBA00049551"/>
    </source>
</evidence>
<dbReference type="InterPro" id="IPR000440">
    <property type="entry name" value="NADH_UbQ/plastoQ_OxRdtase_su3"/>
</dbReference>
<evidence type="ECO:0000313" key="10">
    <source>
        <dbReference type="EMBL" id="ASQ40455.1"/>
    </source>
</evidence>
<organism evidence="10">
    <name type="scientific">Cerastoderma edule</name>
    <name type="common">Common cockle</name>
    <name type="synonym">Cardium edule</name>
    <dbReference type="NCBI Taxonomy" id="55710"/>
    <lineage>
        <taxon>Eukaryota</taxon>
        <taxon>Metazoa</taxon>
        <taxon>Spiralia</taxon>
        <taxon>Lophotrochozoa</taxon>
        <taxon>Mollusca</taxon>
        <taxon>Bivalvia</taxon>
        <taxon>Autobranchia</taxon>
        <taxon>Heteroconchia</taxon>
        <taxon>Euheterodonta</taxon>
        <taxon>Imparidentia</taxon>
        <taxon>Neoheterodontei</taxon>
        <taxon>Cardiida</taxon>
        <taxon>Cardioidea</taxon>
        <taxon>Cardiidae</taxon>
        <taxon>Lymnocardiinae</taxon>
        <taxon>Cerastoderma</taxon>
    </lineage>
</organism>
<keyword evidence="9" id="KW-0679">Respiratory chain</keyword>
<dbReference type="RefSeq" id="YP_009420865.1">
    <property type="nucleotide sequence ID" value="NC_035728.1"/>
</dbReference>
<dbReference type="PANTHER" id="PTHR11058">
    <property type="entry name" value="NADH-UBIQUINONE OXIDOREDUCTASE CHAIN 3"/>
    <property type="match status" value="1"/>
</dbReference>
<dbReference type="GeneID" id="33910922"/>
<dbReference type="AlphaFoldDB" id="A0A343F4F7"/>
<evidence type="ECO:0000256" key="3">
    <source>
        <dbReference type="ARBA" id="ARBA00021007"/>
    </source>
</evidence>
<protein>
    <recommendedName>
        <fullName evidence="3 9">NADH-ubiquinone oxidoreductase chain 3</fullName>
        <ecNumber evidence="9">7.1.1.2</ecNumber>
    </recommendedName>
</protein>
<evidence type="ECO:0000256" key="2">
    <source>
        <dbReference type="ARBA" id="ARBA00008472"/>
    </source>
</evidence>
<dbReference type="EMBL" id="MF374632">
    <property type="protein sequence ID" value="ASQ40455.1"/>
    <property type="molecule type" value="Genomic_DNA"/>
</dbReference>
<evidence type="ECO:0000256" key="7">
    <source>
        <dbReference type="ARBA" id="ARBA00023136"/>
    </source>
</evidence>
<reference evidence="10" key="1">
    <citation type="submission" date="2017-06" db="EMBL/GenBank/DDBJ databases">
        <title>Characterization of the comom cockle, Cerastoderma edule (Linnaeus, 1758), mitochondrial DNA.</title>
        <authorList>
            <person name="Quinteiro J."/>
            <person name="Rey-Mendez M."/>
        </authorList>
    </citation>
    <scope>NUCLEOTIDE SEQUENCE</scope>
    <source>
        <strain evidence="10">Cedu.11.16.N01.022</strain>
        <tissue evidence="10">Anterior aductor muscle</tissue>
    </source>
</reference>
<keyword evidence="9" id="KW-0830">Ubiquinone</keyword>
<dbReference type="GO" id="GO:0031966">
    <property type="term" value="C:mitochondrial membrane"/>
    <property type="evidence" value="ECO:0007669"/>
    <property type="project" value="UniProtKB-SubCell"/>
</dbReference>
<evidence type="ECO:0000256" key="9">
    <source>
        <dbReference type="RuleBase" id="RU003640"/>
    </source>
</evidence>
<evidence type="ECO:0000256" key="4">
    <source>
        <dbReference type="ARBA" id="ARBA00022448"/>
    </source>
</evidence>
<keyword evidence="5 9" id="KW-0812">Transmembrane</keyword>
<dbReference type="PANTHER" id="PTHR11058:SF9">
    <property type="entry name" value="NADH-UBIQUINONE OXIDOREDUCTASE CHAIN 3"/>
    <property type="match status" value="1"/>
</dbReference>
<evidence type="ECO:0000256" key="6">
    <source>
        <dbReference type="ARBA" id="ARBA00022989"/>
    </source>
</evidence>
<keyword evidence="7 9" id="KW-0472">Membrane</keyword>
<keyword evidence="9 10" id="KW-0496">Mitochondrion</keyword>
<comment type="subcellular location">
    <subcellularLocation>
        <location evidence="1">Membrane</location>
    </subcellularLocation>
    <subcellularLocation>
        <location evidence="9">Mitochondrion membrane</location>
        <topology evidence="9">Multi-pass membrane protein</topology>
    </subcellularLocation>
</comment>
<name>A0A343F4F7_CERED</name>
<proteinExistence type="inferred from homology"/>
<feature type="transmembrane region" description="Helical" evidence="9">
    <location>
        <begin position="6"/>
        <end position="27"/>
    </location>
</feature>
<dbReference type="CTD" id="4537"/>
<sequence>MIFYWGAGYFFFIFFLGLGLLSLALGLGRRARGEGAETLTAYECGFQPMCNVRIPFSLQFYLVAIIFLLFDIELVLILPYLADSEGNSALYIFLFFVVLLVGLIHESNEGSFDWR</sequence>
<accession>A0A343F4F7</accession>
<comment type="catalytic activity">
    <reaction evidence="8 9">
        <text>a ubiquinone + NADH + 5 H(+)(in) = a ubiquinol + NAD(+) + 4 H(+)(out)</text>
        <dbReference type="Rhea" id="RHEA:29091"/>
        <dbReference type="Rhea" id="RHEA-COMP:9565"/>
        <dbReference type="Rhea" id="RHEA-COMP:9566"/>
        <dbReference type="ChEBI" id="CHEBI:15378"/>
        <dbReference type="ChEBI" id="CHEBI:16389"/>
        <dbReference type="ChEBI" id="CHEBI:17976"/>
        <dbReference type="ChEBI" id="CHEBI:57540"/>
        <dbReference type="ChEBI" id="CHEBI:57945"/>
        <dbReference type="EC" id="7.1.1.2"/>
    </reaction>
</comment>
<evidence type="ECO:0000256" key="5">
    <source>
        <dbReference type="ARBA" id="ARBA00022692"/>
    </source>
</evidence>
<dbReference type="InterPro" id="IPR038430">
    <property type="entry name" value="NDAH_ubi_oxred_su3_sf"/>
</dbReference>
<geneLocation type="mitochondrion" evidence="10"/>
<keyword evidence="9" id="KW-0520">NAD</keyword>
<keyword evidence="9" id="KW-1278">Translocase</keyword>
<dbReference type="EC" id="7.1.1.2" evidence="9"/>